<feature type="transmembrane region" description="Helical" evidence="2">
    <location>
        <begin position="234"/>
        <end position="254"/>
    </location>
</feature>
<evidence type="ECO:0000313" key="5">
    <source>
        <dbReference type="Proteomes" id="UP000294901"/>
    </source>
</evidence>
<evidence type="ECO:0000313" key="4">
    <source>
        <dbReference type="EMBL" id="TDO41326.1"/>
    </source>
</evidence>
<keyword evidence="3" id="KW-0732">Signal</keyword>
<dbReference type="NCBIfam" id="NF038012">
    <property type="entry name" value="DMT_1"/>
    <property type="match status" value="1"/>
</dbReference>
<feature type="chain" id="PRO_5020628514" description="Integral membrane protein" evidence="3">
    <location>
        <begin position="23"/>
        <end position="337"/>
    </location>
</feature>
<dbReference type="EMBL" id="SNWR01000001">
    <property type="protein sequence ID" value="TDO41326.1"/>
    <property type="molecule type" value="Genomic_DNA"/>
</dbReference>
<comment type="caution">
    <text evidence="4">The sequence shown here is derived from an EMBL/GenBank/DDBJ whole genome shotgun (WGS) entry which is preliminary data.</text>
</comment>
<sequence>MIPAWSVVVAVALCVVSAVAYAAGALLQQQAAAGPVLRNPRWWLGMTSNGLGALLHVVALRYGSLTLVQALGALTLVAAVPLAAAVARRSVTRAELTGTALTTGALVALVAVSGSSSQALSMREGFAVALAAGAIMAWAALSPRLPGLGAAAVGGMGFGVASALTQAITLRLDSGAAAVGAGMAAVVALNVAAVWFTQRSYRTGLAAPLAVGTVANPVTAALIGITLLQQRFSGGAAGVVVVLACAVILTLGVFKLAGAQAQPVVQQARPSRRRLRGRGAVGPCSQRARSAGQPASSSQPLRDHPAGSLEHAHTSPARAAPSLPARGPLVSVGARAA</sequence>
<evidence type="ECO:0000256" key="1">
    <source>
        <dbReference type="SAM" id="MobiDB-lite"/>
    </source>
</evidence>
<organism evidence="4 5">
    <name type="scientific">Paractinoplanes brasiliensis</name>
    <dbReference type="NCBI Taxonomy" id="52695"/>
    <lineage>
        <taxon>Bacteria</taxon>
        <taxon>Bacillati</taxon>
        <taxon>Actinomycetota</taxon>
        <taxon>Actinomycetes</taxon>
        <taxon>Micromonosporales</taxon>
        <taxon>Micromonosporaceae</taxon>
        <taxon>Paractinoplanes</taxon>
    </lineage>
</organism>
<feature type="region of interest" description="Disordered" evidence="1">
    <location>
        <begin position="267"/>
        <end position="337"/>
    </location>
</feature>
<feature type="transmembrane region" description="Helical" evidence="2">
    <location>
        <begin position="175"/>
        <end position="197"/>
    </location>
</feature>
<dbReference type="AlphaFoldDB" id="A0A4R6K155"/>
<evidence type="ECO:0008006" key="6">
    <source>
        <dbReference type="Google" id="ProtNLM"/>
    </source>
</evidence>
<dbReference type="PANTHER" id="PTHR40761">
    <property type="entry name" value="CONSERVED INTEGRAL MEMBRANE ALANINE VALINE AND LEUCINE RICH PROTEIN-RELATED"/>
    <property type="match status" value="1"/>
</dbReference>
<feature type="transmembrane region" description="Helical" evidence="2">
    <location>
        <begin position="67"/>
        <end position="87"/>
    </location>
</feature>
<dbReference type="RefSeq" id="WP_133875365.1">
    <property type="nucleotide sequence ID" value="NZ_BOMD01000029.1"/>
</dbReference>
<feature type="signal peptide" evidence="3">
    <location>
        <begin position="1"/>
        <end position="22"/>
    </location>
</feature>
<keyword evidence="2" id="KW-0812">Transmembrane</keyword>
<gene>
    <name evidence="4" type="ORF">C8E87_5057</name>
</gene>
<dbReference type="PANTHER" id="PTHR40761:SF1">
    <property type="entry name" value="CONSERVED INTEGRAL MEMBRANE ALANINE VALINE AND LEUCINE RICH PROTEIN-RELATED"/>
    <property type="match status" value="1"/>
</dbReference>
<dbReference type="OrthoDB" id="3575354at2"/>
<feature type="transmembrane region" description="Helical" evidence="2">
    <location>
        <begin position="125"/>
        <end position="141"/>
    </location>
</feature>
<evidence type="ECO:0000256" key="3">
    <source>
        <dbReference type="SAM" id="SignalP"/>
    </source>
</evidence>
<keyword evidence="2" id="KW-0472">Membrane</keyword>
<protein>
    <recommendedName>
        <fullName evidence="6">Integral membrane protein</fullName>
    </recommendedName>
</protein>
<name>A0A4R6K155_9ACTN</name>
<reference evidence="4 5" key="1">
    <citation type="submission" date="2019-03" db="EMBL/GenBank/DDBJ databases">
        <title>Sequencing the genomes of 1000 actinobacteria strains.</title>
        <authorList>
            <person name="Klenk H.-P."/>
        </authorList>
    </citation>
    <scope>NUCLEOTIDE SEQUENCE [LARGE SCALE GENOMIC DNA]</scope>
    <source>
        <strain evidence="4 5">DSM 43805</strain>
    </source>
</reference>
<feature type="transmembrane region" description="Helical" evidence="2">
    <location>
        <begin position="148"/>
        <end position="169"/>
    </location>
</feature>
<dbReference type="Proteomes" id="UP000294901">
    <property type="component" value="Unassembled WGS sequence"/>
</dbReference>
<keyword evidence="2" id="KW-1133">Transmembrane helix</keyword>
<accession>A0A4R6K155</accession>
<keyword evidence="5" id="KW-1185">Reference proteome</keyword>
<proteinExistence type="predicted"/>
<feature type="transmembrane region" description="Helical" evidence="2">
    <location>
        <begin position="209"/>
        <end position="228"/>
    </location>
</feature>
<feature type="compositionally biased region" description="Low complexity" evidence="1">
    <location>
        <begin position="315"/>
        <end position="329"/>
    </location>
</feature>
<feature type="compositionally biased region" description="Basic and acidic residues" evidence="1">
    <location>
        <begin position="301"/>
        <end position="313"/>
    </location>
</feature>
<evidence type="ECO:0000256" key="2">
    <source>
        <dbReference type="SAM" id="Phobius"/>
    </source>
</evidence>